<evidence type="ECO:0000256" key="1">
    <source>
        <dbReference type="ARBA" id="ARBA00023015"/>
    </source>
</evidence>
<dbReference type="InterPro" id="IPR009057">
    <property type="entry name" value="Homeodomain-like_sf"/>
</dbReference>
<dbReference type="EMBL" id="JACOPG010000002">
    <property type="protein sequence ID" value="MBC5686168.1"/>
    <property type="molecule type" value="Genomic_DNA"/>
</dbReference>
<dbReference type="SUPFAM" id="SSF46689">
    <property type="entry name" value="Homeodomain-like"/>
    <property type="match status" value="2"/>
</dbReference>
<dbReference type="Pfam" id="PF12833">
    <property type="entry name" value="HTH_18"/>
    <property type="match status" value="1"/>
</dbReference>
<dbReference type="RefSeq" id="WP_186854153.1">
    <property type="nucleotide sequence ID" value="NZ_JACOPG010000002.1"/>
</dbReference>
<keyword evidence="3" id="KW-0804">Transcription</keyword>
<protein>
    <submittedName>
        <fullName evidence="5">Helix-turn-helix transcriptional regulator</fullName>
    </submittedName>
</protein>
<dbReference type="InterPro" id="IPR020449">
    <property type="entry name" value="Tscrpt_reg_AraC-type_HTH"/>
</dbReference>
<accession>A0ABR7GFE4</accession>
<gene>
    <name evidence="5" type="ORF">H8R94_06045</name>
</gene>
<dbReference type="PROSITE" id="PS01124">
    <property type="entry name" value="HTH_ARAC_FAMILY_2"/>
    <property type="match status" value="1"/>
</dbReference>
<evidence type="ECO:0000259" key="4">
    <source>
        <dbReference type="PROSITE" id="PS01124"/>
    </source>
</evidence>
<name>A0ABR7GFE4_9FIRM</name>
<dbReference type="Gene3D" id="1.10.10.60">
    <property type="entry name" value="Homeodomain-like"/>
    <property type="match status" value="2"/>
</dbReference>
<organism evidence="5 6">
    <name type="scientific">Roseburia lenta</name>
    <dbReference type="NCBI Taxonomy" id="2763061"/>
    <lineage>
        <taxon>Bacteria</taxon>
        <taxon>Bacillati</taxon>
        <taxon>Bacillota</taxon>
        <taxon>Clostridia</taxon>
        <taxon>Lachnospirales</taxon>
        <taxon>Lachnospiraceae</taxon>
        <taxon>Roseburia</taxon>
    </lineage>
</organism>
<keyword evidence="1" id="KW-0805">Transcription regulation</keyword>
<dbReference type="PANTHER" id="PTHR43280:SF34">
    <property type="entry name" value="ARAC-FAMILY TRANSCRIPTIONAL REGULATOR"/>
    <property type="match status" value="1"/>
</dbReference>
<evidence type="ECO:0000256" key="3">
    <source>
        <dbReference type="ARBA" id="ARBA00023163"/>
    </source>
</evidence>
<evidence type="ECO:0000313" key="5">
    <source>
        <dbReference type="EMBL" id="MBC5686168.1"/>
    </source>
</evidence>
<dbReference type="PANTHER" id="PTHR43280">
    <property type="entry name" value="ARAC-FAMILY TRANSCRIPTIONAL REGULATOR"/>
    <property type="match status" value="1"/>
</dbReference>
<feature type="domain" description="HTH araC/xylS-type" evidence="4">
    <location>
        <begin position="294"/>
        <end position="392"/>
    </location>
</feature>
<dbReference type="PRINTS" id="PR00032">
    <property type="entry name" value="HTHARAC"/>
</dbReference>
<dbReference type="InterPro" id="IPR018060">
    <property type="entry name" value="HTH_AraC"/>
</dbReference>
<sequence length="405" mass="47171">MNWSVHNLESICKYSYNIFRIPVYLYESEKLISSIPTELMTYHPHEVLQNPNFVGNSISYYQTKDNFFWGSISIKDTEYKLLIGPISSLPLSDNQLSYLFYQMKVPAVKRKLIERIYKTIPLYTQLDFIDRLLFLQYIFNQDDITRNDFFRLQNDTLSDTSNQTYMKKQSFNEDFSSMLIEPDSIIMYIETGNIHSVMEYLCSPEAYTELPWGENSIMQHKQIGYYSIALFAEAARRGGIPLKECSEIVANYYSDITKLEDIEQIDFLIGRCALFFAEKVHSIPLPQNLDQSLLSSIHFIRQNVYSSLTVDDVAQQLGYSRSHTSKLFHEELGFTPGEFIIRTKLEESKILLAHSDKSLSEIASLLTFANQSHFQRSFKKHYNITPLQYRKKSLGTSIPNQYPQT</sequence>
<keyword evidence="6" id="KW-1185">Reference proteome</keyword>
<keyword evidence="2" id="KW-0238">DNA-binding</keyword>
<comment type="caution">
    <text evidence="5">The sequence shown here is derived from an EMBL/GenBank/DDBJ whole genome shotgun (WGS) entry which is preliminary data.</text>
</comment>
<dbReference type="Proteomes" id="UP000643810">
    <property type="component" value="Unassembled WGS sequence"/>
</dbReference>
<evidence type="ECO:0000313" key="6">
    <source>
        <dbReference type="Proteomes" id="UP000643810"/>
    </source>
</evidence>
<proteinExistence type="predicted"/>
<reference evidence="5 6" key="1">
    <citation type="submission" date="2020-08" db="EMBL/GenBank/DDBJ databases">
        <title>Genome public.</title>
        <authorList>
            <person name="Liu C."/>
            <person name="Sun Q."/>
        </authorList>
    </citation>
    <scope>NUCLEOTIDE SEQUENCE [LARGE SCALE GENOMIC DNA]</scope>
    <source>
        <strain evidence="5 6">NSJ-9</strain>
    </source>
</reference>
<evidence type="ECO:0000256" key="2">
    <source>
        <dbReference type="ARBA" id="ARBA00023125"/>
    </source>
</evidence>
<dbReference type="SMART" id="SM00342">
    <property type="entry name" value="HTH_ARAC"/>
    <property type="match status" value="1"/>
</dbReference>